<reference evidence="2" key="1">
    <citation type="submission" date="2021-03" db="EMBL/GenBank/DDBJ databases">
        <authorList>
            <person name="Bekaert M."/>
        </authorList>
    </citation>
    <scope>NUCLEOTIDE SEQUENCE</scope>
</reference>
<dbReference type="Gene3D" id="3.40.50.1110">
    <property type="entry name" value="SGNH hydrolase"/>
    <property type="match status" value="1"/>
</dbReference>
<sequence>MNTAKDLRKLAKSDPKRLWQKLNSINTNKSNKTDAVKIEDLYEHFKRLSQDEVIEDNSDIDLTKLKKSASRPIPTPEGPQKYKPVLLSDSIGAKIQKQKFHQQHREISFWCEGGRNVNSAVSWLEDNLETELQLIDRNIWLYILIGTCDFTELNKRTRQIKIRYQDTQDIVEHLTTKYREIIKQLEKLSPHSKYTILEIPFFSIVEWNKIQKSKKKDQNYKLKDTEEKEQQDEDHTLEHQIIEVNKAIKNINLESQHHPSSLNSDLYRTSNRQARKYKGEGESSRHAGDVKSRRLYNISLLYDGIHPNDHLARAWLMKFTLQTIKDCWITEKQGEEKEKDLNNN</sequence>
<dbReference type="AlphaFoldDB" id="A0A8S3SEF5"/>
<evidence type="ECO:0000313" key="2">
    <source>
        <dbReference type="EMBL" id="CAG2219101.1"/>
    </source>
</evidence>
<proteinExistence type="predicted"/>
<dbReference type="Proteomes" id="UP000683360">
    <property type="component" value="Unassembled WGS sequence"/>
</dbReference>
<dbReference type="EMBL" id="CAJPWZ010001622">
    <property type="protein sequence ID" value="CAG2219101.1"/>
    <property type="molecule type" value="Genomic_DNA"/>
</dbReference>
<protein>
    <submittedName>
        <fullName evidence="2">Uncharacterized protein</fullName>
    </submittedName>
</protein>
<comment type="caution">
    <text evidence="2">The sequence shown here is derived from an EMBL/GenBank/DDBJ whole genome shotgun (WGS) entry which is preliminary data.</text>
</comment>
<keyword evidence="3" id="KW-1185">Reference proteome</keyword>
<evidence type="ECO:0000313" key="3">
    <source>
        <dbReference type="Proteomes" id="UP000683360"/>
    </source>
</evidence>
<dbReference type="OrthoDB" id="6195111at2759"/>
<name>A0A8S3SEF5_MYTED</name>
<accession>A0A8S3SEF5</accession>
<dbReference type="InterPro" id="IPR036514">
    <property type="entry name" value="SGNH_hydro_sf"/>
</dbReference>
<feature type="region of interest" description="Disordered" evidence="1">
    <location>
        <begin position="216"/>
        <end position="235"/>
    </location>
</feature>
<gene>
    <name evidence="2" type="ORF">MEDL_32629</name>
</gene>
<evidence type="ECO:0000256" key="1">
    <source>
        <dbReference type="SAM" id="MobiDB-lite"/>
    </source>
</evidence>
<organism evidence="2 3">
    <name type="scientific">Mytilus edulis</name>
    <name type="common">Blue mussel</name>
    <dbReference type="NCBI Taxonomy" id="6550"/>
    <lineage>
        <taxon>Eukaryota</taxon>
        <taxon>Metazoa</taxon>
        <taxon>Spiralia</taxon>
        <taxon>Lophotrochozoa</taxon>
        <taxon>Mollusca</taxon>
        <taxon>Bivalvia</taxon>
        <taxon>Autobranchia</taxon>
        <taxon>Pteriomorphia</taxon>
        <taxon>Mytilida</taxon>
        <taxon>Mytiloidea</taxon>
        <taxon>Mytilidae</taxon>
        <taxon>Mytilinae</taxon>
        <taxon>Mytilus</taxon>
    </lineage>
</organism>